<evidence type="ECO:0000313" key="4">
    <source>
        <dbReference type="Proteomes" id="UP001589896"/>
    </source>
</evidence>
<evidence type="ECO:0000259" key="2">
    <source>
        <dbReference type="SMART" id="SM00953"/>
    </source>
</evidence>
<feature type="region of interest" description="Disordered" evidence="1">
    <location>
        <begin position="1"/>
        <end position="49"/>
    </location>
</feature>
<sequence length="200" mass="21810">MSTGKREPPPTPENDLDAAVADTFPASDPVSMQQPVVAAPSVEEHEHSAPGPRLVYRVVERSHADDAFGVERNRKGGRWTSDDVCAAYASTSAAGAAMEFLAHLEGDSPEDLVIVTAMLPGEAVTTIDTLPAQWRERPYRDDVRAVGDGWAREKRSLALEVPSVLCAPERNVLVNPEHPDAGQVKIRAIDPFHIDPRLRY</sequence>
<reference evidence="3 4" key="1">
    <citation type="submission" date="2024-09" db="EMBL/GenBank/DDBJ databases">
        <authorList>
            <person name="Sun Q."/>
            <person name="Mori K."/>
        </authorList>
    </citation>
    <scope>NUCLEOTIDE SEQUENCE [LARGE SCALE GENOMIC DNA]</scope>
    <source>
        <strain evidence="3 4">KCTC 23076</strain>
    </source>
</reference>
<dbReference type="EMBL" id="JBHLTG010000001">
    <property type="protein sequence ID" value="MFC0676787.1"/>
    <property type="molecule type" value="Genomic_DNA"/>
</dbReference>
<evidence type="ECO:0000313" key="3">
    <source>
        <dbReference type="EMBL" id="MFC0676787.1"/>
    </source>
</evidence>
<name>A0ABV6RII1_9GAMM</name>
<comment type="caution">
    <text evidence="3">The sequence shown here is derived from an EMBL/GenBank/DDBJ whole genome shotgun (WGS) entry which is preliminary data.</text>
</comment>
<gene>
    <name evidence="3" type="ORF">ACFFGH_02830</name>
</gene>
<dbReference type="Proteomes" id="UP001589896">
    <property type="component" value="Unassembled WGS sequence"/>
</dbReference>
<dbReference type="RefSeq" id="WP_386664618.1">
    <property type="nucleotide sequence ID" value="NZ_JBHLTG010000001.1"/>
</dbReference>
<keyword evidence="4" id="KW-1185">Reference proteome</keyword>
<dbReference type="Pfam" id="PF08808">
    <property type="entry name" value="RES"/>
    <property type="match status" value="1"/>
</dbReference>
<accession>A0ABV6RII1</accession>
<protein>
    <submittedName>
        <fullName evidence="3">RES family NAD+ phosphorylase</fullName>
    </submittedName>
</protein>
<dbReference type="SMART" id="SM00953">
    <property type="entry name" value="RES"/>
    <property type="match status" value="1"/>
</dbReference>
<evidence type="ECO:0000256" key="1">
    <source>
        <dbReference type="SAM" id="MobiDB-lite"/>
    </source>
</evidence>
<feature type="domain" description="RES" evidence="2">
    <location>
        <begin position="67"/>
        <end position="188"/>
    </location>
</feature>
<proteinExistence type="predicted"/>
<dbReference type="InterPro" id="IPR014914">
    <property type="entry name" value="RES_dom"/>
</dbReference>
<organism evidence="3 4">
    <name type="scientific">Lysobacter korlensis</name>
    <dbReference type="NCBI Taxonomy" id="553636"/>
    <lineage>
        <taxon>Bacteria</taxon>
        <taxon>Pseudomonadati</taxon>
        <taxon>Pseudomonadota</taxon>
        <taxon>Gammaproteobacteria</taxon>
        <taxon>Lysobacterales</taxon>
        <taxon>Lysobacteraceae</taxon>
        <taxon>Lysobacter</taxon>
    </lineage>
</organism>